<evidence type="ECO:0000256" key="2">
    <source>
        <dbReference type="ARBA" id="ARBA00022692"/>
    </source>
</evidence>
<dbReference type="GO" id="GO:0009252">
    <property type="term" value="P:peptidoglycan biosynthetic process"/>
    <property type="evidence" value="ECO:0007669"/>
    <property type="project" value="UniProtKB-UniRule"/>
</dbReference>
<feature type="site" description="Important for catalytic activity" evidence="7">
    <location>
        <position position="341"/>
    </location>
</feature>
<dbReference type="AlphaFoldDB" id="A0A8H2K4I9"/>
<dbReference type="InterPro" id="IPR003770">
    <property type="entry name" value="MLTG-like"/>
</dbReference>
<evidence type="ECO:0000256" key="1">
    <source>
        <dbReference type="ARBA" id="ARBA00022475"/>
    </source>
</evidence>
<keyword evidence="2 7" id="KW-0812">Transmembrane</keyword>
<dbReference type="EMBL" id="VFRA01000001">
    <property type="protein sequence ID" value="TQO18574.1"/>
    <property type="molecule type" value="Genomic_DNA"/>
</dbReference>
<dbReference type="NCBIfam" id="TIGR00247">
    <property type="entry name" value="endolytic transglycosylase MltG"/>
    <property type="match status" value="1"/>
</dbReference>
<sequence>MADEPKWEDIFQEQADTPDPKLARPAGSDDAATVDYGAAANDPESSAADPEQPMTRREAREAEAARESRSARSGATNASASASPLPAPDAPAAPFAALAPTGDSSEPPRPPRRKRRLWLIIGLPILLLALAGGAVATYAWATYEEQIREVFGWELTNDFEGAGNGEEIIFTVNSGDIGSDIARSLHDIGVTMSFDAFYDLLLTQESGPAFYPGNYALQGEMSAQSALDALLDPASKVTDRLLITEGTILPNALEIIAETTGIPLAELQAASEDLDHFGLPAEAPSLEGYLFPATYDLDGGQDAYAVLDKMVNTMFERLDAAGVAEEDRFRVLTMASLVQREAGPNTEDFYKISRVFYNRLDDGMLLQSDATVAYGTGNLHTVWTDQAERDDASNPYNTYANLGLPVGPIGLPGEIAIDAALNPAAGEWVYFVTVNLATGETVFNTNVDAHEESAQQLYDWCEASEENASYC</sequence>
<keyword evidence="5 7" id="KW-0456">Lyase</keyword>
<keyword evidence="1 7" id="KW-1003">Cell membrane</keyword>
<dbReference type="Gene3D" id="3.30.1490.480">
    <property type="entry name" value="Endolytic murein transglycosylase"/>
    <property type="match status" value="1"/>
</dbReference>
<organism evidence="9 10">
    <name type="scientific">Rhodoglobus vestalii</name>
    <dbReference type="NCBI Taxonomy" id="193384"/>
    <lineage>
        <taxon>Bacteria</taxon>
        <taxon>Bacillati</taxon>
        <taxon>Actinomycetota</taxon>
        <taxon>Actinomycetes</taxon>
        <taxon>Micrococcales</taxon>
        <taxon>Microbacteriaceae</taxon>
        <taxon>Rhodoglobus</taxon>
    </lineage>
</organism>
<evidence type="ECO:0000256" key="6">
    <source>
        <dbReference type="ARBA" id="ARBA00023316"/>
    </source>
</evidence>
<gene>
    <name evidence="7" type="primary">mltG</name>
    <name evidence="9" type="ORF">FB472_0093</name>
</gene>
<evidence type="ECO:0000256" key="5">
    <source>
        <dbReference type="ARBA" id="ARBA00023239"/>
    </source>
</evidence>
<comment type="subcellular location">
    <subcellularLocation>
        <location evidence="7">Cell membrane</location>
        <topology evidence="7">Single-pass membrane protein</topology>
    </subcellularLocation>
</comment>
<reference evidence="9 10" key="1">
    <citation type="submission" date="2019-06" db="EMBL/GenBank/DDBJ databases">
        <title>Sequencing the genomes of 1000 actinobacteria strains.</title>
        <authorList>
            <person name="Klenk H.-P."/>
        </authorList>
    </citation>
    <scope>NUCLEOTIDE SEQUENCE [LARGE SCALE GENOMIC DNA]</scope>
    <source>
        <strain evidence="9 10">DSM 21947</strain>
    </source>
</reference>
<feature type="transmembrane region" description="Helical" evidence="7">
    <location>
        <begin position="117"/>
        <end position="141"/>
    </location>
</feature>
<evidence type="ECO:0000256" key="3">
    <source>
        <dbReference type="ARBA" id="ARBA00022989"/>
    </source>
</evidence>
<evidence type="ECO:0000313" key="10">
    <source>
        <dbReference type="Proteomes" id="UP000316560"/>
    </source>
</evidence>
<dbReference type="RefSeq" id="WP_141989179.1">
    <property type="nucleotide sequence ID" value="NZ_VFRA01000001.1"/>
</dbReference>
<evidence type="ECO:0000256" key="4">
    <source>
        <dbReference type="ARBA" id="ARBA00023136"/>
    </source>
</evidence>
<comment type="catalytic activity">
    <reaction evidence="7">
        <text>a peptidoglycan chain = a peptidoglycan chain with N-acetyl-1,6-anhydromuramyl-[peptide] at the reducing end + a peptidoglycan chain with N-acetylglucosamine at the non-reducing end.</text>
        <dbReference type="EC" id="4.2.2.29"/>
    </reaction>
</comment>
<dbReference type="Proteomes" id="UP000316560">
    <property type="component" value="Unassembled WGS sequence"/>
</dbReference>
<dbReference type="GO" id="GO:0005886">
    <property type="term" value="C:plasma membrane"/>
    <property type="evidence" value="ECO:0007669"/>
    <property type="project" value="UniProtKB-SubCell"/>
</dbReference>
<accession>A0A8H2K4I9</accession>
<keyword evidence="6 7" id="KW-0961">Cell wall biogenesis/degradation</keyword>
<protein>
    <recommendedName>
        <fullName evidence="7">Endolytic murein transglycosylase</fullName>
        <ecNumber evidence="7">4.2.2.29</ecNumber>
    </recommendedName>
    <alternativeName>
        <fullName evidence="7">Peptidoglycan lytic transglycosylase</fullName>
    </alternativeName>
    <alternativeName>
        <fullName evidence="7">Peptidoglycan polymerization terminase</fullName>
    </alternativeName>
</protein>
<dbReference type="OrthoDB" id="9814591at2"/>
<dbReference type="PANTHER" id="PTHR30518">
    <property type="entry name" value="ENDOLYTIC MUREIN TRANSGLYCOSYLASE"/>
    <property type="match status" value="1"/>
</dbReference>
<dbReference type="GO" id="GO:0008932">
    <property type="term" value="F:lytic endotransglycosylase activity"/>
    <property type="evidence" value="ECO:0007669"/>
    <property type="project" value="UniProtKB-UniRule"/>
</dbReference>
<name>A0A8H2K4I9_9MICO</name>
<keyword evidence="10" id="KW-1185">Reference proteome</keyword>
<dbReference type="HAMAP" id="MF_02065">
    <property type="entry name" value="MltG"/>
    <property type="match status" value="1"/>
</dbReference>
<dbReference type="PANTHER" id="PTHR30518:SF2">
    <property type="entry name" value="ENDOLYTIC MUREIN TRANSGLYCOSYLASE"/>
    <property type="match status" value="1"/>
</dbReference>
<evidence type="ECO:0000256" key="7">
    <source>
        <dbReference type="HAMAP-Rule" id="MF_02065"/>
    </source>
</evidence>
<evidence type="ECO:0000313" key="9">
    <source>
        <dbReference type="EMBL" id="TQO18574.1"/>
    </source>
</evidence>
<dbReference type="GO" id="GO:0071555">
    <property type="term" value="P:cell wall organization"/>
    <property type="evidence" value="ECO:0007669"/>
    <property type="project" value="UniProtKB-KW"/>
</dbReference>
<dbReference type="EC" id="4.2.2.29" evidence="7"/>
<comment type="similarity">
    <text evidence="7">Belongs to the transglycosylase MltG family.</text>
</comment>
<comment type="caution">
    <text evidence="9">The sequence shown here is derived from an EMBL/GenBank/DDBJ whole genome shotgun (WGS) entry which is preliminary data.</text>
</comment>
<comment type="function">
    <text evidence="7">Functions as a peptidoglycan terminase that cleaves nascent peptidoglycan strands endolytically to terminate their elongation.</text>
</comment>
<keyword evidence="3 7" id="KW-1133">Transmembrane helix</keyword>
<feature type="region of interest" description="Disordered" evidence="8">
    <location>
        <begin position="1"/>
        <end position="111"/>
    </location>
</feature>
<feature type="compositionally biased region" description="Basic and acidic residues" evidence="8">
    <location>
        <begin position="54"/>
        <end position="70"/>
    </location>
</feature>
<proteinExistence type="inferred from homology"/>
<keyword evidence="4 7" id="KW-0472">Membrane</keyword>
<dbReference type="Pfam" id="PF02618">
    <property type="entry name" value="YceG"/>
    <property type="match status" value="1"/>
</dbReference>
<evidence type="ECO:0000256" key="8">
    <source>
        <dbReference type="SAM" id="MobiDB-lite"/>
    </source>
</evidence>